<dbReference type="RefSeq" id="WP_007096433.1">
    <property type="nucleotide sequence ID" value="NZ_CP142125.1"/>
</dbReference>
<sequence>MEAKKTKEEIVEHLERTKGILPLILHDVNVTVIEKNNKVTGKLITVPSYKTSGISISNYLKHVTRFPHE</sequence>
<proteinExistence type="predicted"/>
<evidence type="ECO:0000313" key="2">
    <source>
        <dbReference type="Proteomes" id="UP000002945"/>
    </source>
</evidence>
<dbReference type="AlphaFoldDB" id="A9DP95"/>
<organism evidence="1 2">
    <name type="scientific">Kordia algicida OT-1</name>
    <dbReference type="NCBI Taxonomy" id="391587"/>
    <lineage>
        <taxon>Bacteria</taxon>
        <taxon>Pseudomonadati</taxon>
        <taxon>Bacteroidota</taxon>
        <taxon>Flavobacteriia</taxon>
        <taxon>Flavobacteriales</taxon>
        <taxon>Flavobacteriaceae</taxon>
        <taxon>Kordia</taxon>
    </lineage>
</organism>
<dbReference type="Proteomes" id="UP000002945">
    <property type="component" value="Unassembled WGS sequence"/>
</dbReference>
<name>A9DP95_9FLAO</name>
<accession>A9DP95</accession>
<dbReference type="STRING" id="391587.KAOT1_19512"/>
<keyword evidence="2" id="KW-1185">Reference proteome</keyword>
<dbReference type="EMBL" id="ABIB01000002">
    <property type="protein sequence ID" value="EDP97383.1"/>
    <property type="molecule type" value="Genomic_DNA"/>
</dbReference>
<comment type="caution">
    <text evidence="1">The sequence shown here is derived from an EMBL/GenBank/DDBJ whole genome shotgun (WGS) entry which is preliminary data.</text>
</comment>
<gene>
    <name evidence="1" type="ORF">KAOT1_19512</name>
</gene>
<protein>
    <submittedName>
        <fullName evidence="1">Uncharacterized protein</fullName>
    </submittedName>
</protein>
<reference evidence="1 2" key="1">
    <citation type="journal article" date="2011" name="J. Bacteriol.">
        <title>Genome sequence of the algicidal bacterium Kordia algicida OT-1.</title>
        <authorList>
            <person name="Lee H.S."/>
            <person name="Kang S.G."/>
            <person name="Kwon K.K."/>
            <person name="Lee J.H."/>
            <person name="Kim S.J."/>
        </authorList>
    </citation>
    <scope>NUCLEOTIDE SEQUENCE [LARGE SCALE GENOMIC DNA]</scope>
    <source>
        <strain evidence="1 2">OT-1</strain>
    </source>
</reference>
<dbReference type="HOGENOM" id="CLU_2770502_0_0_10"/>
<evidence type="ECO:0000313" key="1">
    <source>
        <dbReference type="EMBL" id="EDP97383.1"/>
    </source>
</evidence>